<name>A0A381P521_9ZZZZ</name>
<dbReference type="GO" id="GO:1990063">
    <property type="term" value="C:Bam protein complex"/>
    <property type="evidence" value="ECO:0007669"/>
    <property type="project" value="TreeGrafter"/>
</dbReference>
<dbReference type="InterPro" id="IPR034746">
    <property type="entry name" value="POTRA"/>
</dbReference>
<sequence length="790" mass="87864">MVFLIEPVISEEDSWVVSDIRISGLQRVSAGSVFAEMPIAIGDRVDTYALQVVAKTLFKTGQFDDIQIGKDGNILIISLVERPSISAIEIDGNKALKTEDLMKGLKGAGLSEGQVFKRSVLSGLALEIQRQYTSQGRYGALVDVKANPKPRNRVELEIEIEEGEVATIEGINVVGNTTFTDDELLRDFELSVGGWFSFLNSDNKYSREKLKGDLETLTSYYKDRGYVEFDLSSSQVSITPDKKSVYITLNVNEGLSYKVDKINLTGDFPVEEELLRPLILIKEGDTYSQFLITETEELFTNILGNEGYSFAEVTGVPDLNEETGGVELTFYIDPQQRTYVRRIIFKGNQRTHDVVLRREMRQMEGSWASNLLIENSKLRLERLGFFKEVESETLPVAGVNDQIDVEFSVEEEVSGSIGGSFGYSSWGLMLGLNYSENNAFGTGTRINLGINDSAWRKSYFFDYGDPYYTMDGVSRGYSVFYNESDYGQYNIAAYTSDSYGVGIQFGLPISDIERIGLNLRYENTSIDVGSMSASQILSFTASEGTSFEALKSQLIWSRITLNRGLFPTAGQSQSVGFELTLPGSSITYARATYRHRYYRPIFGGKFILGLRGEIGVLEPFGDTKVAPFYEHFYAGGITSVRGFKANTLGPRATQSQYILDAEGNPVLDEFGQQIFNPYYGFNQNDDRSIGGAYLVEGGFDLIFRLPFLEDQRSVRTSFFIDTGNVFAQDCGDDGNINCSEFDVGELRYSYGLGVTWITQLGPMSLALAATGNAGPLDRTEGFQFEIGTQF</sequence>
<dbReference type="Gene3D" id="2.40.160.50">
    <property type="entry name" value="membrane protein fhac: a member of the omp85/tpsb transporter family"/>
    <property type="match status" value="1"/>
</dbReference>
<evidence type="ECO:0000256" key="6">
    <source>
        <dbReference type="ARBA" id="ARBA00023136"/>
    </source>
</evidence>
<dbReference type="PANTHER" id="PTHR12815">
    <property type="entry name" value="SORTING AND ASSEMBLY MACHINERY SAMM50 PROTEIN FAMILY MEMBER"/>
    <property type="match status" value="1"/>
</dbReference>
<feature type="domain" description="POTRA" evidence="8">
    <location>
        <begin position="166"/>
        <end position="254"/>
    </location>
</feature>
<dbReference type="InterPro" id="IPR023707">
    <property type="entry name" value="OM_assembly_BamA"/>
</dbReference>
<dbReference type="Pfam" id="PF01103">
    <property type="entry name" value="Omp85"/>
    <property type="match status" value="1"/>
</dbReference>
<evidence type="ECO:0000256" key="3">
    <source>
        <dbReference type="ARBA" id="ARBA00022692"/>
    </source>
</evidence>
<keyword evidence="6" id="KW-0472">Membrane</keyword>
<dbReference type="EMBL" id="UINC01000795">
    <property type="protein sequence ID" value="SUZ61308.1"/>
    <property type="molecule type" value="Genomic_DNA"/>
</dbReference>
<dbReference type="AlphaFoldDB" id="A0A381P521"/>
<evidence type="ECO:0000256" key="1">
    <source>
        <dbReference type="ARBA" id="ARBA00004370"/>
    </source>
</evidence>
<evidence type="ECO:0000256" key="4">
    <source>
        <dbReference type="ARBA" id="ARBA00022729"/>
    </source>
</evidence>
<keyword evidence="2" id="KW-1134">Transmembrane beta strand</keyword>
<dbReference type="InterPro" id="IPR010827">
    <property type="entry name" value="BamA/TamA_POTRA"/>
</dbReference>
<dbReference type="GO" id="GO:0051205">
    <property type="term" value="P:protein insertion into membrane"/>
    <property type="evidence" value="ECO:0007669"/>
    <property type="project" value="TreeGrafter"/>
</dbReference>
<keyword evidence="7" id="KW-0998">Cell outer membrane</keyword>
<comment type="subcellular location">
    <subcellularLocation>
        <location evidence="1">Membrane</location>
    </subcellularLocation>
</comment>
<keyword evidence="5" id="KW-0677">Repeat</keyword>
<dbReference type="InterPro" id="IPR039910">
    <property type="entry name" value="D15-like"/>
</dbReference>
<protein>
    <recommendedName>
        <fullName evidence="8">POTRA domain-containing protein</fullName>
    </recommendedName>
</protein>
<reference evidence="9" key="1">
    <citation type="submission" date="2018-05" db="EMBL/GenBank/DDBJ databases">
        <authorList>
            <person name="Lanie J.A."/>
            <person name="Ng W.-L."/>
            <person name="Kazmierczak K.M."/>
            <person name="Andrzejewski T.M."/>
            <person name="Davidsen T.M."/>
            <person name="Wayne K.J."/>
            <person name="Tettelin H."/>
            <person name="Glass J.I."/>
            <person name="Rusch D."/>
            <person name="Podicherti R."/>
            <person name="Tsui H.-C.T."/>
            <person name="Winkler M.E."/>
        </authorList>
    </citation>
    <scope>NUCLEOTIDE SEQUENCE</scope>
</reference>
<evidence type="ECO:0000259" key="8">
    <source>
        <dbReference type="PROSITE" id="PS51779"/>
    </source>
</evidence>
<proteinExistence type="inferred from homology"/>
<dbReference type="Gene3D" id="3.10.20.310">
    <property type="entry name" value="membrane protein fhac"/>
    <property type="match status" value="5"/>
</dbReference>
<dbReference type="PROSITE" id="PS51779">
    <property type="entry name" value="POTRA"/>
    <property type="match status" value="4"/>
</dbReference>
<dbReference type="PIRSF" id="PIRSF006076">
    <property type="entry name" value="OM_assembly_OMP85"/>
    <property type="match status" value="1"/>
</dbReference>
<dbReference type="PANTHER" id="PTHR12815:SF23">
    <property type="entry name" value="OUTER MEMBRANE PROTEIN ASSEMBLY FACTOR BAMA"/>
    <property type="match status" value="1"/>
</dbReference>
<dbReference type="HAMAP" id="MF_01430">
    <property type="entry name" value="OM_assembly_BamA"/>
    <property type="match status" value="1"/>
</dbReference>
<gene>
    <name evidence="9" type="ORF">METZ01_LOCUS14162</name>
</gene>
<evidence type="ECO:0000256" key="7">
    <source>
        <dbReference type="ARBA" id="ARBA00023237"/>
    </source>
</evidence>
<evidence type="ECO:0000313" key="9">
    <source>
        <dbReference type="EMBL" id="SUZ61308.1"/>
    </source>
</evidence>
<feature type="domain" description="POTRA" evidence="8">
    <location>
        <begin position="83"/>
        <end position="163"/>
    </location>
</feature>
<keyword evidence="4" id="KW-0732">Signal</keyword>
<dbReference type="NCBIfam" id="TIGR03303">
    <property type="entry name" value="OM_YaeT"/>
    <property type="match status" value="1"/>
</dbReference>
<organism evidence="9">
    <name type="scientific">marine metagenome</name>
    <dbReference type="NCBI Taxonomy" id="408172"/>
    <lineage>
        <taxon>unclassified sequences</taxon>
        <taxon>metagenomes</taxon>
        <taxon>ecological metagenomes</taxon>
    </lineage>
</organism>
<dbReference type="GO" id="GO:0043165">
    <property type="term" value="P:Gram-negative-bacterium-type cell outer membrane assembly"/>
    <property type="evidence" value="ECO:0007669"/>
    <property type="project" value="TreeGrafter"/>
</dbReference>
<feature type="domain" description="POTRA" evidence="8">
    <location>
        <begin position="338"/>
        <end position="412"/>
    </location>
</feature>
<keyword evidence="3" id="KW-0812">Transmembrane</keyword>
<feature type="domain" description="POTRA" evidence="8">
    <location>
        <begin position="15"/>
        <end position="82"/>
    </location>
</feature>
<evidence type="ECO:0000256" key="2">
    <source>
        <dbReference type="ARBA" id="ARBA00022452"/>
    </source>
</evidence>
<evidence type="ECO:0000256" key="5">
    <source>
        <dbReference type="ARBA" id="ARBA00022737"/>
    </source>
</evidence>
<dbReference type="Pfam" id="PF07244">
    <property type="entry name" value="POTRA"/>
    <property type="match status" value="4"/>
</dbReference>
<dbReference type="InterPro" id="IPR000184">
    <property type="entry name" value="Bac_surfAg_D15"/>
</dbReference>
<dbReference type="FunFam" id="3.10.20.310:FF:000002">
    <property type="entry name" value="Outer membrane protein assembly factor BamA"/>
    <property type="match status" value="1"/>
</dbReference>
<accession>A0A381P521</accession>